<evidence type="ECO:0000256" key="1">
    <source>
        <dbReference type="SAM" id="SignalP"/>
    </source>
</evidence>
<feature type="chain" id="PRO_5041466356" evidence="1">
    <location>
        <begin position="21"/>
        <end position="101"/>
    </location>
</feature>
<protein>
    <submittedName>
        <fullName evidence="2">Lymphocyte antigen 6 complex locus protein G6d</fullName>
    </submittedName>
</protein>
<dbReference type="AlphaFoldDB" id="A0AA41SVU5"/>
<gene>
    <name evidence="2" type="ORF">SUZIE_122260</name>
</gene>
<reference evidence="2" key="1">
    <citation type="submission" date="2020-03" db="EMBL/GenBank/DDBJ databases">
        <title>Studies in the Genomics of Life Span.</title>
        <authorList>
            <person name="Glass D."/>
        </authorList>
    </citation>
    <scope>NUCLEOTIDE SEQUENCE</scope>
    <source>
        <strain evidence="2">SUZIE</strain>
        <tissue evidence="2">Muscle</tissue>
    </source>
</reference>
<keyword evidence="3" id="KW-1185">Reference proteome</keyword>
<evidence type="ECO:0000313" key="3">
    <source>
        <dbReference type="Proteomes" id="UP001166674"/>
    </source>
</evidence>
<sequence length="101" mass="10990">MMKPQFVGILLCTLLGATLGNRMRCYNCGGGPSNSCKGTVTICGEGERCGFLERKPQPGLGQIKLSENLFRTFQVQSGSGQMVPLLEKSSLYPFWLLALNT</sequence>
<feature type="signal peptide" evidence="1">
    <location>
        <begin position="1"/>
        <end position="20"/>
    </location>
</feature>
<dbReference type="Proteomes" id="UP001166674">
    <property type="component" value="Unassembled WGS sequence"/>
</dbReference>
<evidence type="ECO:0000313" key="2">
    <source>
        <dbReference type="EMBL" id="MBZ3873302.1"/>
    </source>
</evidence>
<dbReference type="EMBL" id="JAATJV010201600">
    <property type="protein sequence ID" value="MBZ3873302.1"/>
    <property type="molecule type" value="Genomic_DNA"/>
</dbReference>
<proteinExistence type="predicted"/>
<accession>A0AA41SVU5</accession>
<comment type="caution">
    <text evidence="2">The sequence shown here is derived from an EMBL/GenBank/DDBJ whole genome shotgun (WGS) entry which is preliminary data.</text>
</comment>
<keyword evidence="1" id="KW-0732">Signal</keyword>
<name>A0AA41SVU5_SCICA</name>
<organism evidence="2 3">
    <name type="scientific">Sciurus carolinensis</name>
    <name type="common">Eastern gray squirrel</name>
    <dbReference type="NCBI Taxonomy" id="30640"/>
    <lineage>
        <taxon>Eukaryota</taxon>
        <taxon>Metazoa</taxon>
        <taxon>Chordata</taxon>
        <taxon>Craniata</taxon>
        <taxon>Vertebrata</taxon>
        <taxon>Euteleostomi</taxon>
        <taxon>Mammalia</taxon>
        <taxon>Eutheria</taxon>
        <taxon>Euarchontoglires</taxon>
        <taxon>Glires</taxon>
        <taxon>Rodentia</taxon>
        <taxon>Sciuromorpha</taxon>
        <taxon>Sciuridae</taxon>
        <taxon>Sciurinae</taxon>
        <taxon>Sciurini</taxon>
        <taxon>Sciurus</taxon>
    </lineage>
</organism>